<dbReference type="InterPro" id="IPR014721">
    <property type="entry name" value="Ribsml_uS5_D2-typ_fold_subgr"/>
</dbReference>
<dbReference type="InterPro" id="IPR013750">
    <property type="entry name" value="GHMP_kinase_C_dom"/>
</dbReference>
<feature type="active site" evidence="10">
    <location>
        <position position="18"/>
    </location>
</feature>
<evidence type="ECO:0000256" key="1">
    <source>
        <dbReference type="ARBA" id="ARBA00009684"/>
    </source>
</evidence>
<evidence type="ECO:0000256" key="10">
    <source>
        <dbReference type="HAMAP-Rule" id="MF_00061"/>
    </source>
</evidence>
<dbReference type="SUPFAM" id="SSF55060">
    <property type="entry name" value="GHMP Kinase, C-terminal domain"/>
    <property type="match status" value="1"/>
</dbReference>
<sequence>MTSEIADEDWSAWPAPAKLNLFLHITGRRPDGLHLLQTVFQLLDWGDTVHVRVRTDGVIARVGDNAGIIEQDDLVVRAARLLQAAAPAGLGADIRVDKRVPIGGGLGGGSSDAATTLHALNRLWKCGLDEAALAALGLQLGADVPVFVRGHSAFAEGVGELLVPIELPRRTYVIVDPGVSIPTGALFQAAELTRDSAATTIEGFISGAATQNAFEPVVRARYPAVARALDWLGERGRACLSGTGAAVFVAVDGDKATEIAGRCPPGMRAWVANGINVSPLLAPAGDQRR</sequence>
<dbReference type="Gene3D" id="3.30.70.890">
    <property type="entry name" value="GHMP kinase, C-terminal domain"/>
    <property type="match status" value="1"/>
</dbReference>
<dbReference type="UniPathway" id="UPA00056">
    <property type="reaction ID" value="UER00094"/>
</dbReference>
<reference evidence="13 14" key="1">
    <citation type="submission" date="2016-10" db="EMBL/GenBank/DDBJ databases">
        <authorList>
            <person name="de Groot N.N."/>
        </authorList>
    </citation>
    <scope>NUCLEOTIDE SEQUENCE [LARGE SCALE GENOMIC DNA]</scope>
    <source>
        <strain evidence="13 14">CGMCC 1.7659</strain>
    </source>
</reference>
<protein>
    <recommendedName>
        <fullName evidence="3 10">4-diphosphocytidyl-2-C-methyl-D-erythritol kinase</fullName>
        <shortName evidence="10">CMK</shortName>
        <ecNumber evidence="2 10">2.7.1.148</ecNumber>
    </recommendedName>
    <alternativeName>
        <fullName evidence="9 10">4-(cytidine-5'-diphospho)-2-C-methyl-D-erythritol kinase</fullName>
    </alternativeName>
</protein>
<keyword evidence="6 10" id="KW-0418">Kinase</keyword>
<dbReference type="Pfam" id="PF00288">
    <property type="entry name" value="GHMP_kinases_N"/>
    <property type="match status" value="1"/>
</dbReference>
<feature type="domain" description="GHMP kinase C-terminal" evidence="12">
    <location>
        <begin position="209"/>
        <end position="260"/>
    </location>
</feature>
<dbReference type="PANTHER" id="PTHR43527">
    <property type="entry name" value="4-DIPHOSPHOCYTIDYL-2-C-METHYL-D-ERYTHRITOL KINASE, CHLOROPLASTIC"/>
    <property type="match status" value="1"/>
</dbReference>
<evidence type="ECO:0000256" key="7">
    <source>
        <dbReference type="ARBA" id="ARBA00022840"/>
    </source>
</evidence>
<evidence type="ECO:0000256" key="6">
    <source>
        <dbReference type="ARBA" id="ARBA00022777"/>
    </source>
</evidence>
<evidence type="ECO:0000256" key="2">
    <source>
        <dbReference type="ARBA" id="ARBA00012052"/>
    </source>
</evidence>
<comment type="pathway">
    <text evidence="10">Isoprenoid biosynthesis; isopentenyl diphosphate biosynthesis via DXP pathway; isopentenyl diphosphate from 1-deoxy-D-xylulose 5-phosphate: step 3/6.</text>
</comment>
<keyword evidence="8 10" id="KW-0414">Isoprene biosynthesis</keyword>
<evidence type="ECO:0000256" key="8">
    <source>
        <dbReference type="ARBA" id="ARBA00023229"/>
    </source>
</evidence>
<keyword evidence="4 10" id="KW-0808">Transferase</keyword>
<comment type="similarity">
    <text evidence="1 10">Belongs to the GHMP kinase family. IspE subfamily.</text>
</comment>
<comment type="catalytic activity">
    <reaction evidence="10">
        <text>4-CDP-2-C-methyl-D-erythritol + ATP = 4-CDP-2-C-methyl-D-erythritol 2-phosphate + ADP + H(+)</text>
        <dbReference type="Rhea" id="RHEA:18437"/>
        <dbReference type="ChEBI" id="CHEBI:15378"/>
        <dbReference type="ChEBI" id="CHEBI:30616"/>
        <dbReference type="ChEBI" id="CHEBI:57823"/>
        <dbReference type="ChEBI" id="CHEBI:57919"/>
        <dbReference type="ChEBI" id="CHEBI:456216"/>
        <dbReference type="EC" id="2.7.1.148"/>
    </reaction>
</comment>
<feature type="active site" evidence="10">
    <location>
        <position position="143"/>
    </location>
</feature>
<evidence type="ECO:0000313" key="13">
    <source>
        <dbReference type="EMBL" id="SFN36544.1"/>
    </source>
</evidence>
<organism evidence="13 14">
    <name type="scientific">Dokdonella immobilis</name>
    <dbReference type="NCBI Taxonomy" id="578942"/>
    <lineage>
        <taxon>Bacteria</taxon>
        <taxon>Pseudomonadati</taxon>
        <taxon>Pseudomonadota</taxon>
        <taxon>Gammaproteobacteria</taxon>
        <taxon>Lysobacterales</taxon>
        <taxon>Rhodanobacteraceae</taxon>
        <taxon>Dokdonella</taxon>
    </lineage>
</organism>
<evidence type="ECO:0000259" key="11">
    <source>
        <dbReference type="Pfam" id="PF00288"/>
    </source>
</evidence>
<dbReference type="GO" id="GO:0019288">
    <property type="term" value="P:isopentenyl diphosphate biosynthetic process, methylerythritol 4-phosphate pathway"/>
    <property type="evidence" value="ECO:0007669"/>
    <property type="project" value="UniProtKB-UniRule"/>
</dbReference>
<name>A0A1I4YET9_9GAMM</name>
<dbReference type="GO" id="GO:0016114">
    <property type="term" value="P:terpenoid biosynthetic process"/>
    <property type="evidence" value="ECO:0007669"/>
    <property type="project" value="UniProtKB-UniRule"/>
</dbReference>
<evidence type="ECO:0000313" key="14">
    <source>
        <dbReference type="Proteomes" id="UP000198575"/>
    </source>
</evidence>
<dbReference type="STRING" id="578942.SAMN05216289_11712"/>
<dbReference type="InterPro" id="IPR004424">
    <property type="entry name" value="IspE"/>
</dbReference>
<dbReference type="InterPro" id="IPR036554">
    <property type="entry name" value="GHMP_kinase_C_sf"/>
</dbReference>
<dbReference type="RefSeq" id="WP_245778906.1">
    <property type="nucleotide sequence ID" value="NZ_FOVF01000017.1"/>
</dbReference>
<dbReference type="AlphaFoldDB" id="A0A1I4YET9"/>
<dbReference type="SUPFAM" id="SSF54211">
    <property type="entry name" value="Ribosomal protein S5 domain 2-like"/>
    <property type="match status" value="1"/>
</dbReference>
<feature type="domain" description="GHMP kinase N-terminal" evidence="11">
    <location>
        <begin position="74"/>
        <end position="150"/>
    </location>
</feature>
<keyword evidence="7 10" id="KW-0067">ATP-binding</keyword>
<dbReference type="Gene3D" id="3.30.230.10">
    <property type="match status" value="1"/>
</dbReference>
<dbReference type="InterPro" id="IPR020568">
    <property type="entry name" value="Ribosomal_Su5_D2-typ_SF"/>
</dbReference>
<evidence type="ECO:0000259" key="12">
    <source>
        <dbReference type="Pfam" id="PF08544"/>
    </source>
</evidence>
<dbReference type="PIRSF" id="PIRSF010376">
    <property type="entry name" value="IspE"/>
    <property type="match status" value="1"/>
</dbReference>
<evidence type="ECO:0000256" key="5">
    <source>
        <dbReference type="ARBA" id="ARBA00022741"/>
    </source>
</evidence>
<evidence type="ECO:0000256" key="3">
    <source>
        <dbReference type="ARBA" id="ARBA00017473"/>
    </source>
</evidence>
<dbReference type="EMBL" id="FOVF01000017">
    <property type="protein sequence ID" value="SFN36544.1"/>
    <property type="molecule type" value="Genomic_DNA"/>
</dbReference>
<evidence type="ECO:0000256" key="9">
    <source>
        <dbReference type="ARBA" id="ARBA00032554"/>
    </source>
</evidence>
<keyword evidence="14" id="KW-1185">Reference proteome</keyword>
<feature type="binding site" evidence="10">
    <location>
        <begin position="101"/>
        <end position="111"/>
    </location>
    <ligand>
        <name>ATP</name>
        <dbReference type="ChEBI" id="CHEBI:30616"/>
    </ligand>
</feature>
<dbReference type="HAMAP" id="MF_00061">
    <property type="entry name" value="IspE"/>
    <property type="match status" value="1"/>
</dbReference>
<gene>
    <name evidence="10" type="primary">ispE</name>
    <name evidence="13" type="ORF">SAMN05216289_11712</name>
</gene>
<evidence type="ECO:0000256" key="4">
    <source>
        <dbReference type="ARBA" id="ARBA00022679"/>
    </source>
</evidence>
<dbReference type="InterPro" id="IPR006204">
    <property type="entry name" value="GHMP_kinase_N_dom"/>
</dbReference>
<keyword evidence="5 10" id="KW-0547">Nucleotide-binding</keyword>
<dbReference type="GO" id="GO:0050515">
    <property type="term" value="F:4-(cytidine 5'-diphospho)-2-C-methyl-D-erythritol kinase activity"/>
    <property type="evidence" value="ECO:0007669"/>
    <property type="project" value="UniProtKB-UniRule"/>
</dbReference>
<dbReference type="Proteomes" id="UP000198575">
    <property type="component" value="Unassembled WGS sequence"/>
</dbReference>
<dbReference type="PANTHER" id="PTHR43527:SF2">
    <property type="entry name" value="4-DIPHOSPHOCYTIDYL-2-C-METHYL-D-ERYTHRITOL KINASE, CHLOROPLASTIC"/>
    <property type="match status" value="1"/>
</dbReference>
<dbReference type="NCBIfam" id="TIGR00154">
    <property type="entry name" value="ispE"/>
    <property type="match status" value="1"/>
</dbReference>
<dbReference type="EC" id="2.7.1.148" evidence="2 10"/>
<proteinExistence type="inferred from homology"/>
<comment type="function">
    <text evidence="10">Catalyzes the phosphorylation of the position 2 hydroxy group of 4-diphosphocytidyl-2C-methyl-D-erythritol.</text>
</comment>
<dbReference type="GO" id="GO:0005524">
    <property type="term" value="F:ATP binding"/>
    <property type="evidence" value="ECO:0007669"/>
    <property type="project" value="UniProtKB-UniRule"/>
</dbReference>
<accession>A0A1I4YET9</accession>
<dbReference type="Pfam" id="PF08544">
    <property type="entry name" value="GHMP_kinases_C"/>
    <property type="match status" value="1"/>
</dbReference>